<dbReference type="PANTHER" id="PTHR22761:SF12">
    <property type="entry name" value="CHARGED MULTIVESICULAR BODY PROTEIN 5"/>
    <property type="match status" value="1"/>
</dbReference>
<dbReference type="EMBL" id="MBFS01000342">
    <property type="protein sequence ID" value="PVV02753.1"/>
    <property type="molecule type" value="Genomic_DNA"/>
</dbReference>
<evidence type="ECO:0000313" key="5">
    <source>
        <dbReference type="Proteomes" id="UP000245609"/>
    </source>
</evidence>
<dbReference type="Gene3D" id="1.10.287.1060">
    <property type="entry name" value="ESAT-6-like"/>
    <property type="match status" value="1"/>
</dbReference>
<dbReference type="Pfam" id="PF03357">
    <property type="entry name" value="Snf7"/>
    <property type="match status" value="1"/>
</dbReference>
<dbReference type="PANTHER" id="PTHR22761">
    <property type="entry name" value="CHARGED MULTIVESICULAR BODY PROTEIN"/>
    <property type="match status" value="1"/>
</dbReference>
<dbReference type="Gene3D" id="6.10.250.1710">
    <property type="match status" value="1"/>
</dbReference>
<reference evidence="4 5" key="1">
    <citation type="journal article" date="2018" name="MBio">
        <title>Comparative Genomics Reveals the Core Gene Toolbox for the Fungus-Insect Symbiosis.</title>
        <authorList>
            <person name="Wang Y."/>
            <person name="Stata M."/>
            <person name="Wang W."/>
            <person name="Stajich J.E."/>
            <person name="White M.M."/>
            <person name="Moncalvo J.M."/>
        </authorList>
    </citation>
    <scope>NUCLEOTIDE SEQUENCE [LARGE SCALE GENOMIC DNA]</scope>
    <source>
        <strain evidence="4 5">SC-DP-2</strain>
    </source>
</reference>
<gene>
    <name evidence="4" type="ORF">BB560_002783</name>
</gene>
<accession>A0A2T9ZDS7</accession>
<comment type="similarity">
    <text evidence="1">Belongs to the SNF7 family.</text>
</comment>
<dbReference type="AlphaFoldDB" id="A0A2T9ZDS7"/>
<evidence type="ECO:0008006" key="6">
    <source>
        <dbReference type="Google" id="ProtNLM"/>
    </source>
</evidence>
<feature type="region of interest" description="Disordered" evidence="3">
    <location>
        <begin position="176"/>
        <end position="197"/>
    </location>
</feature>
<sequence length="197" mass="22923">MQRLFGSSKPKEKQPTLDDAINRADEQGARIQKRIDSYNAELSKYKKQLSGMREGPAKNSVKQRATRVLQQRKMYEQQLDQIEQQRYNIESTRFTSESLQNTLVTIKTMETTNKMLKKQYKNVDIDKLYDLQDEMSSIIEETNEIQQIMGQSYQIPDSVNEEDLDAELEALESEWNAGQQEGNELPSYLNFNNELPS</sequence>
<keyword evidence="5" id="KW-1185">Reference proteome</keyword>
<dbReference type="GO" id="GO:0006900">
    <property type="term" value="P:vesicle budding from membrane"/>
    <property type="evidence" value="ECO:0007669"/>
    <property type="project" value="TreeGrafter"/>
</dbReference>
<dbReference type="Proteomes" id="UP000245609">
    <property type="component" value="Unassembled WGS sequence"/>
</dbReference>
<comment type="caution">
    <text evidence="4">The sequence shown here is derived from an EMBL/GenBank/DDBJ whole genome shotgun (WGS) entry which is preliminary data.</text>
</comment>
<dbReference type="GO" id="GO:0032511">
    <property type="term" value="P:late endosome to vacuole transport via multivesicular body sorting pathway"/>
    <property type="evidence" value="ECO:0007669"/>
    <property type="project" value="TreeGrafter"/>
</dbReference>
<dbReference type="STRING" id="133381.A0A2T9ZDS7"/>
<feature type="region of interest" description="Disordered" evidence="3">
    <location>
        <begin position="1"/>
        <end position="29"/>
    </location>
</feature>
<evidence type="ECO:0000256" key="3">
    <source>
        <dbReference type="SAM" id="MobiDB-lite"/>
    </source>
</evidence>
<feature type="compositionally biased region" description="Basic and acidic residues" evidence="3">
    <location>
        <begin position="9"/>
        <end position="29"/>
    </location>
</feature>
<evidence type="ECO:0000313" key="4">
    <source>
        <dbReference type="EMBL" id="PVV02753.1"/>
    </source>
</evidence>
<dbReference type="GO" id="GO:0005771">
    <property type="term" value="C:multivesicular body"/>
    <property type="evidence" value="ECO:0007669"/>
    <property type="project" value="TreeGrafter"/>
</dbReference>
<feature type="non-terminal residue" evidence="4">
    <location>
        <position position="197"/>
    </location>
</feature>
<dbReference type="InterPro" id="IPR005024">
    <property type="entry name" value="Snf7_fam"/>
</dbReference>
<keyword evidence="2" id="KW-0175">Coiled coil</keyword>
<evidence type="ECO:0000256" key="1">
    <source>
        <dbReference type="ARBA" id="ARBA00006190"/>
    </source>
</evidence>
<organism evidence="4 5">
    <name type="scientific">Smittium megazygosporum</name>
    <dbReference type="NCBI Taxonomy" id="133381"/>
    <lineage>
        <taxon>Eukaryota</taxon>
        <taxon>Fungi</taxon>
        <taxon>Fungi incertae sedis</taxon>
        <taxon>Zoopagomycota</taxon>
        <taxon>Kickxellomycotina</taxon>
        <taxon>Harpellomycetes</taxon>
        <taxon>Harpellales</taxon>
        <taxon>Legeriomycetaceae</taxon>
        <taxon>Smittium</taxon>
    </lineage>
</organism>
<evidence type="ECO:0000256" key="2">
    <source>
        <dbReference type="ARBA" id="ARBA00023054"/>
    </source>
</evidence>
<name>A0A2T9ZDS7_9FUNG</name>
<protein>
    <recommendedName>
        <fullName evidence="6">Charged multivesicular body protein 5</fullName>
    </recommendedName>
</protein>
<dbReference type="OrthoDB" id="3973241at2759"/>
<proteinExistence type="inferred from homology"/>